<keyword evidence="3" id="KW-0678">Repressor</keyword>
<evidence type="ECO:0000256" key="10">
    <source>
        <dbReference type="SAM" id="MobiDB-lite"/>
    </source>
</evidence>
<protein>
    <recommendedName>
        <fullName evidence="2">Menin</fullName>
    </recommendedName>
</protein>
<feature type="compositionally biased region" description="Polar residues" evidence="10">
    <location>
        <begin position="572"/>
        <end position="581"/>
    </location>
</feature>
<feature type="region of interest" description="Disordered" evidence="10">
    <location>
        <begin position="650"/>
        <end position="674"/>
    </location>
</feature>
<sequence length="674" mass="74944">MASLTESVKRHFPLQNIKDVVLLFQSQIQNNDEPNLALLSIVVGYIENLLTCNRSLPLNCDVENALEPMFPIVDVSTIDALYAKFKCQVKGSVDLTHYRSSRCATRDLVKKVSDIIWGSLTRSYYKDRAHLQSLFSYLTGNKLDCFGVAFAVVAAFQVLGYKDVHLALSEDHAWVTYGKDSEETAEVTWHGKGNEDKRGQPVNGGVTEKSWLYLNGYPVKCTRRMEVAALVSGINPSINAMSDSIELARLQQQLLWLLYDLNHLKTYPMALGNLGDLEEICPSPGRPPPIDLFRESIMAAQSYYCNMHVYPYTYLGGYLYRNGRYKGALEAWANAADVIRKYNYGREDEEIYKEFLEIANELIPHIVKVVSSSGCEPSGQADTPLLQDPECFSHLLRFYDGLCEWEEGSSTPVLHIGWAKPLVSTISKFPGKVRRMVDITVPEKKLENDLEVTDCETNCDGKRPSEKTKSGKENSVNGSAEEKLSKSNNNHKNVSSEKEKSKGKKKDTSTGQETEFLQTLETQINSDEEPHPNIRALAAACGDNILNPEYLLGSGEPFSSRSSSSSCEMQDGLNSKSNGTSVVPDFNSEAGLDIDTSTTFSQTDDPASDSVSVTLMSQKMKGLKDLLLAEKLNTSAIQLQLTAQSQVQVVKRGRQANEFDSMSGGRTTKRSRRD</sequence>
<keyword evidence="8" id="KW-0804">Transcription</keyword>
<dbReference type="CDD" id="cd14456">
    <property type="entry name" value="Menin"/>
    <property type="match status" value="1"/>
</dbReference>
<keyword evidence="4" id="KW-0597">Phosphoprotein</keyword>
<evidence type="ECO:0000256" key="7">
    <source>
        <dbReference type="ARBA" id="ARBA00023125"/>
    </source>
</evidence>
<gene>
    <name evidence="11" type="primary">Men1</name>
    <name evidence="11" type="ORF">CDAR_3271</name>
</gene>
<name>A0AAV4T0J3_9ARAC</name>
<evidence type="ECO:0000256" key="9">
    <source>
        <dbReference type="ARBA" id="ARBA00023242"/>
    </source>
</evidence>
<dbReference type="GO" id="GO:0006357">
    <property type="term" value="P:regulation of transcription by RNA polymerase II"/>
    <property type="evidence" value="ECO:0007669"/>
    <property type="project" value="TreeGrafter"/>
</dbReference>
<evidence type="ECO:0000313" key="11">
    <source>
        <dbReference type="EMBL" id="GIY39795.1"/>
    </source>
</evidence>
<dbReference type="InterPro" id="IPR007747">
    <property type="entry name" value="Menin"/>
</dbReference>
<reference evidence="11 12" key="1">
    <citation type="submission" date="2021-06" db="EMBL/GenBank/DDBJ databases">
        <title>Caerostris darwini draft genome.</title>
        <authorList>
            <person name="Kono N."/>
            <person name="Arakawa K."/>
        </authorList>
    </citation>
    <scope>NUCLEOTIDE SEQUENCE [LARGE SCALE GENOMIC DNA]</scope>
</reference>
<evidence type="ECO:0000256" key="2">
    <source>
        <dbReference type="ARBA" id="ARBA00021162"/>
    </source>
</evidence>
<dbReference type="Pfam" id="PF05053">
    <property type="entry name" value="Menin"/>
    <property type="match status" value="2"/>
</dbReference>
<dbReference type="PANTHER" id="PTHR12693:SF3">
    <property type="entry name" value="MENIN"/>
    <property type="match status" value="1"/>
</dbReference>
<keyword evidence="9" id="KW-0539">Nucleus</keyword>
<dbReference type="PANTHER" id="PTHR12693">
    <property type="entry name" value="MENIN"/>
    <property type="match status" value="1"/>
</dbReference>
<dbReference type="GO" id="GO:0045786">
    <property type="term" value="P:negative regulation of cell cycle"/>
    <property type="evidence" value="ECO:0007669"/>
    <property type="project" value="TreeGrafter"/>
</dbReference>
<keyword evidence="7" id="KW-0238">DNA-binding</keyword>
<comment type="subcellular location">
    <subcellularLocation>
        <location evidence="1">Nucleus</location>
    </subcellularLocation>
</comment>
<dbReference type="Proteomes" id="UP001054837">
    <property type="component" value="Unassembled WGS sequence"/>
</dbReference>
<keyword evidence="12" id="KW-1185">Reference proteome</keyword>
<evidence type="ECO:0000256" key="3">
    <source>
        <dbReference type="ARBA" id="ARBA00022491"/>
    </source>
</evidence>
<keyword evidence="6" id="KW-0805">Transcription regulation</keyword>
<feature type="region of interest" description="Disordered" evidence="10">
    <location>
        <begin position="555"/>
        <end position="582"/>
    </location>
</feature>
<organism evidence="11 12">
    <name type="scientific">Caerostris darwini</name>
    <dbReference type="NCBI Taxonomy" id="1538125"/>
    <lineage>
        <taxon>Eukaryota</taxon>
        <taxon>Metazoa</taxon>
        <taxon>Ecdysozoa</taxon>
        <taxon>Arthropoda</taxon>
        <taxon>Chelicerata</taxon>
        <taxon>Arachnida</taxon>
        <taxon>Araneae</taxon>
        <taxon>Araneomorphae</taxon>
        <taxon>Entelegynae</taxon>
        <taxon>Araneoidea</taxon>
        <taxon>Araneidae</taxon>
        <taxon>Caerostris</taxon>
    </lineage>
</organism>
<feature type="region of interest" description="Disordered" evidence="10">
    <location>
        <begin position="455"/>
        <end position="514"/>
    </location>
</feature>
<keyword evidence="5" id="KW-0156">Chromatin regulator</keyword>
<evidence type="ECO:0000256" key="5">
    <source>
        <dbReference type="ARBA" id="ARBA00022853"/>
    </source>
</evidence>
<evidence type="ECO:0000256" key="4">
    <source>
        <dbReference type="ARBA" id="ARBA00022553"/>
    </source>
</evidence>
<evidence type="ECO:0000256" key="8">
    <source>
        <dbReference type="ARBA" id="ARBA00023163"/>
    </source>
</evidence>
<dbReference type="GO" id="GO:0000785">
    <property type="term" value="C:chromatin"/>
    <property type="evidence" value="ECO:0007669"/>
    <property type="project" value="TreeGrafter"/>
</dbReference>
<dbReference type="GO" id="GO:0008285">
    <property type="term" value="P:negative regulation of cell population proliferation"/>
    <property type="evidence" value="ECO:0007669"/>
    <property type="project" value="TreeGrafter"/>
</dbReference>
<dbReference type="AlphaFoldDB" id="A0AAV4T0J3"/>
<evidence type="ECO:0000256" key="1">
    <source>
        <dbReference type="ARBA" id="ARBA00004123"/>
    </source>
</evidence>
<dbReference type="EMBL" id="BPLQ01008840">
    <property type="protein sequence ID" value="GIY39795.1"/>
    <property type="molecule type" value="Genomic_DNA"/>
</dbReference>
<dbReference type="GO" id="GO:0035097">
    <property type="term" value="C:histone methyltransferase complex"/>
    <property type="evidence" value="ECO:0007669"/>
    <property type="project" value="TreeGrafter"/>
</dbReference>
<feature type="compositionally biased region" description="Basic and acidic residues" evidence="10">
    <location>
        <begin position="459"/>
        <end position="472"/>
    </location>
</feature>
<dbReference type="GO" id="GO:0003682">
    <property type="term" value="F:chromatin binding"/>
    <property type="evidence" value="ECO:0007669"/>
    <property type="project" value="TreeGrafter"/>
</dbReference>
<dbReference type="GO" id="GO:0006325">
    <property type="term" value="P:chromatin organization"/>
    <property type="evidence" value="ECO:0007669"/>
    <property type="project" value="UniProtKB-KW"/>
</dbReference>
<proteinExistence type="predicted"/>
<comment type="caution">
    <text evidence="11">The sequence shown here is derived from an EMBL/GenBank/DDBJ whole genome shotgun (WGS) entry which is preliminary data.</text>
</comment>
<dbReference type="GO" id="GO:0000403">
    <property type="term" value="F:Y-form DNA binding"/>
    <property type="evidence" value="ECO:0007669"/>
    <property type="project" value="TreeGrafter"/>
</dbReference>
<evidence type="ECO:0000256" key="6">
    <source>
        <dbReference type="ARBA" id="ARBA00023015"/>
    </source>
</evidence>
<accession>A0AAV4T0J3</accession>
<dbReference type="GO" id="GO:0000976">
    <property type="term" value="F:transcription cis-regulatory region binding"/>
    <property type="evidence" value="ECO:0007669"/>
    <property type="project" value="TreeGrafter"/>
</dbReference>
<evidence type="ECO:0000313" key="12">
    <source>
        <dbReference type="Proteomes" id="UP001054837"/>
    </source>
</evidence>